<name>A0A8S5MQ03_9CAUD</name>
<proteinExistence type="predicted"/>
<protein>
    <submittedName>
        <fullName evidence="1">Uncharacterized protein</fullName>
    </submittedName>
</protein>
<accession>A0A8S5MQ03</accession>
<dbReference type="EMBL" id="BK014959">
    <property type="protein sequence ID" value="DAD84366.1"/>
    <property type="molecule type" value="Genomic_DNA"/>
</dbReference>
<evidence type="ECO:0000313" key="1">
    <source>
        <dbReference type="EMBL" id="DAD84366.1"/>
    </source>
</evidence>
<reference evidence="1" key="1">
    <citation type="journal article" date="2021" name="Proc. Natl. Acad. Sci. U.S.A.">
        <title>A Catalog of Tens of Thousands of Viruses from Human Metagenomes Reveals Hidden Associations with Chronic Diseases.</title>
        <authorList>
            <person name="Tisza M.J."/>
            <person name="Buck C.B."/>
        </authorList>
    </citation>
    <scope>NUCLEOTIDE SEQUENCE</scope>
    <source>
        <strain evidence="1">CtUS21</strain>
    </source>
</reference>
<organism evidence="1">
    <name type="scientific">Podoviridae sp. ctUS21</name>
    <dbReference type="NCBI Taxonomy" id="2826557"/>
    <lineage>
        <taxon>Viruses</taxon>
        <taxon>Duplodnaviria</taxon>
        <taxon>Heunggongvirae</taxon>
        <taxon>Uroviricota</taxon>
        <taxon>Caudoviricetes</taxon>
    </lineage>
</organism>
<sequence>MEGKEPKIDSIPVKFDVWDTYYHVKDYGDKVEVSIPCRKYGKGRDKESWTLGRYTEETVNPELMVMIRIMVASGKPAVFSREGMAHFDMVQVVVGLPLAYGWRAKDFE</sequence>